<keyword evidence="1" id="KW-1133">Transmembrane helix</keyword>
<feature type="transmembrane region" description="Helical" evidence="1">
    <location>
        <begin position="260"/>
        <end position="277"/>
    </location>
</feature>
<accession>A0A2U2PA64</accession>
<proteinExistence type="predicted"/>
<keyword evidence="4" id="KW-1185">Reference proteome</keyword>
<dbReference type="Proteomes" id="UP000245647">
    <property type="component" value="Unassembled WGS sequence"/>
</dbReference>
<evidence type="ECO:0000313" key="3">
    <source>
        <dbReference type="EMBL" id="PWG78281.1"/>
    </source>
</evidence>
<feature type="transmembrane region" description="Helical" evidence="1">
    <location>
        <begin position="186"/>
        <end position="205"/>
    </location>
</feature>
<name>A0A2U2PA64_9SPHI</name>
<comment type="caution">
    <text evidence="3">The sequence shown here is derived from an EMBL/GenBank/DDBJ whole genome shotgun (WGS) entry which is preliminary data.</text>
</comment>
<keyword evidence="1" id="KW-0812">Transmembrane</keyword>
<reference evidence="3 4" key="1">
    <citation type="submission" date="2018-04" db="EMBL/GenBank/DDBJ databases">
        <title>Pedobacter chongqingensis sp. nov., isolated from a rottenly hemp rope.</title>
        <authorList>
            <person name="Cai Y."/>
        </authorList>
    </citation>
    <scope>NUCLEOTIDE SEQUENCE [LARGE SCALE GENOMIC DNA]</scope>
    <source>
        <strain evidence="3 4">FJ4-8</strain>
    </source>
</reference>
<organism evidence="3 4">
    <name type="scientific">Pararcticibacter amylolyticus</name>
    <dbReference type="NCBI Taxonomy" id="2173175"/>
    <lineage>
        <taxon>Bacteria</taxon>
        <taxon>Pseudomonadati</taxon>
        <taxon>Bacteroidota</taxon>
        <taxon>Sphingobacteriia</taxon>
        <taxon>Sphingobacteriales</taxon>
        <taxon>Sphingobacteriaceae</taxon>
        <taxon>Pararcticibacter</taxon>
    </lineage>
</organism>
<dbReference type="RefSeq" id="WP_109418185.1">
    <property type="nucleotide sequence ID" value="NZ_QEAS01000028.1"/>
</dbReference>
<dbReference type="EMBL" id="QEAS01000028">
    <property type="protein sequence ID" value="PWG78281.1"/>
    <property type="molecule type" value="Genomic_DNA"/>
</dbReference>
<dbReference type="OrthoDB" id="1111222at2"/>
<evidence type="ECO:0000313" key="4">
    <source>
        <dbReference type="Proteomes" id="UP000245647"/>
    </source>
</evidence>
<dbReference type="AlphaFoldDB" id="A0A2U2PA64"/>
<evidence type="ECO:0000259" key="2">
    <source>
        <dbReference type="Pfam" id="PF14258"/>
    </source>
</evidence>
<feature type="domain" description="DUF4350" evidence="2">
    <location>
        <begin position="39"/>
        <end position="221"/>
    </location>
</feature>
<sequence>MKDLKWYTGIFLVLLTLYLVAQLNKPKQIDWKESFSREDKIPFGTYIAYNRLGDIFRGSRIIPKRNPPYFVFTENKVGKGSYIIISNKLSIDQYDFKELKKYMRQGNDVFMASYFHNRFLTDSLKITLGDEAGFKTAPAGLNFVNPSLRSDKYYRFDKGIGDQFFRSFDTARAVVLGVNSRGRANFIKYSFGKGALYLLAGPHFFTNYNMLKPGGAEYAARALSYLKPGGEIVWDEYSALGPVGEQSPMRAFLDDPQLKMAWYLALFTMLIFVIYEIKRRQRIIPVIAPLQNTTAEFVGQVGRVYYEQKDHAGIARKKVTYLLEYIRTRYHLKMEKPDKEFAQRLAVKSGLNDGLITELMAQIAQIDRYPNVTAKELTDLNQNIEAFYKNSR</sequence>
<evidence type="ECO:0000256" key="1">
    <source>
        <dbReference type="SAM" id="Phobius"/>
    </source>
</evidence>
<dbReference type="InterPro" id="IPR025646">
    <property type="entry name" value="DUF4350"/>
</dbReference>
<feature type="transmembrane region" description="Helical" evidence="1">
    <location>
        <begin position="6"/>
        <end position="23"/>
    </location>
</feature>
<dbReference type="Pfam" id="PF14258">
    <property type="entry name" value="DUF4350"/>
    <property type="match status" value="1"/>
</dbReference>
<protein>
    <submittedName>
        <fullName evidence="3">DUF4350 domain-containing protein</fullName>
    </submittedName>
</protein>
<keyword evidence="1" id="KW-0472">Membrane</keyword>
<gene>
    <name evidence="3" type="ORF">DDR33_23175</name>
</gene>